<dbReference type="EMBL" id="CP109968">
    <property type="protein sequence ID" value="UYZ08546.1"/>
    <property type="molecule type" value="Genomic_DNA"/>
</dbReference>
<organism evidence="2 3">
    <name type="scientific">Agrobacterium salinitolerans</name>
    <dbReference type="NCBI Taxonomy" id="1183413"/>
    <lineage>
        <taxon>Bacteria</taxon>
        <taxon>Pseudomonadati</taxon>
        <taxon>Pseudomonadota</taxon>
        <taxon>Alphaproteobacteria</taxon>
        <taxon>Hyphomicrobiales</taxon>
        <taxon>Rhizobiaceae</taxon>
        <taxon>Rhizobium/Agrobacterium group</taxon>
        <taxon>Agrobacterium</taxon>
    </lineage>
</organism>
<protein>
    <submittedName>
        <fullName evidence="2">Phage tail tape measure protein</fullName>
    </submittedName>
</protein>
<gene>
    <name evidence="2" type="ORF">CFBP5507_05970</name>
</gene>
<feature type="domain" description="Phage tail tape measure protein" evidence="1">
    <location>
        <begin position="114"/>
        <end position="312"/>
    </location>
</feature>
<dbReference type="PANTHER" id="PTHR37813">
    <property type="entry name" value="FELS-2 PROPHAGE PROTEIN"/>
    <property type="match status" value="1"/>
</dbReference>
<accession>A0A4Z1RA31</accession>
<dbReference type="NCBIfam" id="TIGR01760">
    <property type="entry name" value="tape_meas_TP901"/>
    <property type="match status" value="1"/>
</dbReference>
<proteinExistence type="predicted"/>
<evidence type="ECO:0000259" key="1">
    <source>
        <dbReference type="Pfam" id="PF10145"/>
    </source>
</evidence>
<dbReference type="OrthoDB" id="8429573at2"/>
<sequence>MAASTLTSSLVVRLIDQVTAPARAASKSLLGLNRAAGGDFGSRLNDAMARNNAALDRARGGMVDAVAGFYALKTAIGAPINNAIAFESAMADIAKVSDFDDAGLEAYAKRLRKLSVTEIPMALNDLAALSAAAAQAGVPDEDLFDFTRLTAKTAVAWEMSGAQAGEALAKIRTALGLTNAQTAAYADAINYVSDKTAASAPDMIDFSKRVASQGEFFGFAKEETLAFGAAMISAGAESEVAATSFRNMGRALTKGASATRANERAYDRLGLNAKKVAKAMQKDAVGTTMKVIEKLGQLPEHMQASVMSDLFGDEARALAPLLNNTELLRRALALTADEQNYLNSVGKEFEKRASTSAYKVQRFKSQLGDIALTIGGALLPALNKLIGPLGDIALKFSNWAELNPDLVRNIIAATSAVVGFRIAAASLRFLGLTGRGGALSMMALGYNTVGKAAIFAGRGMKLMAFTPIIAGLGAARRAMVGFAASAAILGPGGAAGIAIKGLGKGVLSILNPLNIVRRSAVLLRGALMFTGVGAVVAGIAAAGTLIYNNWDGLVSFFQGVGKGFMEALEPVRPIMEPIAGFAERIYSAVSNMLGPIKATNTEWRAWGETVGGVVGGAVRTVVEAINDLISKIQNAVQWAQNLGTSIKNALTWGGGGGEADAGGGTPEYDSMGNVTGHRKNGGNVWPGGSFLVGEDGPEVVSPKTGSTVTPLNKAAGETSITFGDIIIQGGNNPQETAQAVRDVLRDEIRQALRSAHSSTGARY</sequence>
<dbReference type="PANTHER" id="PTHR37813:SF1">
    <property type="entry name" value="FELS-2 PROPHAGE PROTEIN"/>
    <property type="match status" value="1"/>
</dbReference>
<dbReference type="KEGG" id="asal:CFBP5507_05970"/>
<name>A0A4Z1RA31_9HYPH</name>
<dbReference type="Proteomes" id="UP000298735">
    <property type="component" value="Chromosome Circular"/>
</dbReference>
<reference evidence="2" key="1">
    <citation type="submission" date="2022-10" db="EMBL/GenBank/DDBJ databases">
        <title>Complete genome sequence of Agrobacterium salinitolerans CFBP5507.</title>
        <authorList>
            <person name="Tchabashvili S."/>
            <person name="Yen H.-C."/>
            <person name="Haryono M."/>
            <person name="Lin Y.-C."/>
            <person name="Lai E.-M."/>
            <person name="Kuo C.-H."/>
        </authorList>
    </citation>
    <scope>NUCLEOTIDE SEQUENCE</scope>
    <source>
        <strain evidence="2">CFBP5507</strain>
    </source>
</reference>
<dbReference type="InterPro" id="IPR010090">
    <property type="entry name" value="Phage_tape_meas"/>
</dbReference>
<evidence type="ECO:0000313" key="2">
    <source>
        <dbReference type="EMBL" id="UYZ08546.1"/>
    </source>
</evidence>
<dbReference type="RefSeq" id="WP_137410327.1">
    <property type="nucleotide sequence ID" value="NZ_CP109968.1"/>
</dbReference>
<dbReference type="Pfam" id="PF10145">
    <property type="entry name" value="PhageMin_Tail"/>
    <property type="match status" value="1"/>
</dbReference>
<dbReference type="AlphaFoldDB" id="A0A4Z1RA31"/>
<evidence type="ECO:0000313" key="3">
    <source>
        <dbReference type="Proteomes" id="UP000298735"/>
    </source>
</evidence>